<dbReference type="Proteomes" id="UP000051952">
    <property type="component" value="Unassembled WGS sequence"/>
</dbReference>
<evidence type="ECO:0000313" key="3">
    <source>
        <dbReference type="Proteomes" id="UP000051952"/>
    </source>
</evidence>
<dbReference type="AlphaFoldDB" id="A0A0S4JM33"/>
<keyword evidence="3" id="KW-1185">Reference proteome</keyword>
<dbReference type="EMBL" id="CYKH01001897">
    <property type="protein sequence ID" value="CUG91187.1"/>
    <property type="molecule type" value="Genomic_DNA"/>
</dbReference>
<keyword evidence="1" id="KW-0732">Signal</keyword>
<accession>A0A0S4JM33</accession>
<gene>
    <name evidence="2" type="ORF">BSAL_30635</name>
</gene>
<evidence type="ECO:0000313" key="2">
    <source>
        <dbReference type="EMBL" id="CUG91187.1"/>
    </source>
</evidence>
<evidence type="ECO:0000256" key="1">
    <source>
        <dbReference type="SAM" id="SignalP"/>
    </source>
</evidence>
<dbReference type="VEuPathDB" id="TriTrypDB:BSAL_30635"/>
<feature type="signal peptide" evidence="1">
    <location>
        <begin position="1"/>
        <end position="19"/>
    </location>
</feature>
<evidence type="ECO:0008006" key="4">
    <source>
        <dbReference type="Google" id="ProtNLM"/>
    </source>
</evidence>
<feature type="non-terminal residue" evidence="2">
    <location>
        <position position="347"/>
    </location>
</feature>
<reference evidence="3" key="1">
    <citation type="submission" date="2015-09" db="EMBL/GenBank/DDBJ databases">
        <authorList>
            <consortium name="Pathogen Informatics"/>
        </authorList>
    </citation>
    <scope>NUCLEOTIDE SEQUENCE [LARGE SCALE GENOMIC DNA]</scope>
    <source>
        <strain evidence="3">Lake Konstanz</strain>
    </source>
</reference>
<protein>
    <recommendedName>
        <fullName evidence="4">Membrane-associated protein</fullName>
    </recommendedName>
</protein>
<proteinExistence type="predicted"/>
<sequence>MIKITIAVLLAVAAGTAVAQQAEFVAGMLSTVPSGYALASLADLQSADFLNQYNSVGINYVQPFASGALCCAVSVQEGFLSIGPSDSYSNYLQPFLNGAATCTSGSQPTDTTFGIPLSAFGPYEGMWISNLTTKEQAGFRVTGVTPTGANFNECGFSEAATTAIFRAISPQYIVQIVGTGFPVPSGYAVAALADLQSAAFQTVYNKAGGVVMTASDTASYCCILSVSEGFVGYNDAVGISPLGLFSESFDRVECGIGQDRQLVYIGTSFGGPNTGLVFDTFNASVTSLLGTFSPQNSTFCHGVPASQTLLKRVSTSKYIVQVVGTNYPAPPASQYTVASIADVQSQD</sequence>
<name>A0A0S4JM33_BODSA</name>
<feature type="chain" id="PRO_5006622454" description="Membrane-associated protein" evidence="1">
    <location>
        <begin position="20"/>
        <end position="347"/>
    </location>
</feature>
<organism evidence="2 3">
    <name type="scientific">Bodo saltans</name>
    <name type="common">Flagellated protozoan</name>
    <dbReference type="NCBI Taxonomy" id="75058"/>
    <lineage>
        <taxon>Eukaryota</taxon>
        <taxon>Discoba</taxon>
        <taxon>Euglenozoa</taxon>
        <taxon>Kinetoplastea</taxon>
        <taxon>Metakinetoplastina</taxon>
        <taxon>Eubodonida</taxon>
        <taxon>Bodonidae</taxon>
        <taxon>Bodo</taxon>
    </lineage>
</organism>